<feature type="transmembrane region" description="Helical" evidence="2">
    <location>
        <begin position="315"/>
        <end position="333"/>
    </location>
</feature>
<keyword evidence="2" id="KW-1133">Transmembrane helix</keyword>
<dbReference type="InterPro" id="IPR000421">
    <property type="entry name" value="FA58C"/>
</dbReference>
<keyword evidence="2" id="KW-0812">Transmembrane</keyword>
<feature type="transmembrane region" description="Helical" evidence="2">
    <location>
        <begin position="1353"/>
        <end position="1380"/>
    </location>
</feature>
<evidence type="ECO:0000313" key="4">
    <source>
        <dbReference type="EMBL" id="QUX30217.1"/>
    </source>
</evidence>
<feature type="transmembrane region" description="Helical" evidence="2">
    <location>
        <begin position="425"/>
        <end position="446"/>
    </location>
</feature>
<feature type="region of interest" description="Disordered" evidence="1">
    <location>
        <begin position="945"/>
        <end position="980"/>
    </location>
</feature>
<feature type="domain" description="F5/8 type C" evidence="3">
    <location>
        <begin position="717"/>
        <end position="789"/>
    </location>
</feature>
<feature type="domain" description="F5/8 type C" evidence="3">
    <location>
        <begin position="940"/>
        <end position="1036"/>
    </location>
</feature>
<protein>
    <submittedName>
        <fullName evidence="4">DUF3367 domain-containing protein</fullName>
    </submittedName>
</protein>
<dbReference type="Gene3D" id="2.60.120.260">
    <property type="entry name" value="Galactose-binding domain-like"/>
    <property type="match status" value="2"/>
</dbReference>
<feature type="compositionally biased region" description="Low complexity" evidence="1">
    <location>
        <begin position="1495"/>
        <end position="1524"/>
    </location>
</feature>
<dbReference type="SUPFAM" id="SSF49785">
    <property type="entry name" value="Galactose-binding domain-like"/>
    <property type="match status" value="1"/>
</dbReference>
<feature type="compositionally biased region" description="Low complexity" evidence="1">
    <location>
        <begin position="727"/>
        <end position="739"/>
    </location>
</feature>
<evidence type="ECO:0000259" key="3">
    <source>
        <dbReference type="PROSITE" id="PS50022"/>
    </source>
</evidence>
<name>A0ABX8C9T4_9ACTN</name>
<dbReference type="EMBL" id="CP074132">
    <property type="protein sequence ID" value="QUX30217.1"/>
    <property type="molecule type" value="Genomic_DNA"/>
</dbReference>
<dbReference type="InterPro" id="IPR008979">
    <property type="entry name" value="Galactose-bd-like_sf"/>
</dbReference>
<feature type="region of interest" description="Disordered" evidence="1">
    <location>
        <begin position="727"/>
        <end position="755"/>
    </location>
</feature>
<feature type="transmembrane region" description="Helical" evidence="2">
    <location>
        <begin position="388"/>
        <end position="405"/>
    </location>
</feature>
<feature type="transmembrane region" description="Helical" evidence="2">
    <location>
        <begin position="340"/>
        <end position="359"/>
    </location>
</feature>
<dbReference type="InterPro" id="IPR021798">
    <property type="entry name" value="AftD_N"/>
</dbReference>
<evidence type="ECO:0000256" key="1">
    <source>
        <dbReference type="SAM" id="MobiDB-lite"/>
    </source>
</evidence>
<evidence type="ECO:0000256" key="2">
    <source>
        <dbReference type="SAM" id="Phobius"/>
    </source>
</evidence>
<evidence type="ECO:0000313" key="5">
    <source>
        <dbReference type="Proteomes" id="UP000678016"/>
    </source>
</evidence>
<dbReference type="Pfam" id="PF11847">
    <property type="entry name" value="GT-C_AftD"/>
    <property type="match status" value="1"/>
</dbReference>
<feature type="region of interest" description="Disordered" evidence="1">
    <location>
        <begin position="1495"/>
        <end position="1550"/>
    </location>
</feature>
<feature type="transmembrane region" description="Helical" evidence="2">
    <location>
        <begin position="171"/>
        <end position="189"/>
    </location>
</feature>
<feature type="transmembrane region" description="Helical" evidence="2">
    <location>
        <begin position="117"/>
        <end position="134"/>
    </location>
</feature>
<keyword evidence="2" id="KW-0472">Membrane</keyword>
<accession>A0ABX8C9T4</accession>
<feature type="compositionally biased region" description="Low complexity" evidence="1">
    <location>
        <begin position="1430"/>
        <end position="1441"/>
    </location>
</feature>
<feature type="transmembrane region" description="Helical" evidence="2">
    <location>
        <begin position="238"/>
        <end position="260"/>
    </location>
</feature>
<gene>
    <name evidence="4" type="ORF">KGD83_06675</name>
</gene>
<sequence length="1550" mass="162833">MTPTESTARREPEDSRTPPSTGPGGADPRLLARLKVLTVCLLLGALAASIDPGRVVSDTKLDLTADPLGFMERALHLWDASYFGQIQNQAYGYFFPNGPFHLLFDLLGMPDWLIQRLWMAALLVAAFTGVYKVAGALGVGTVNTRILAGVAYALAPRVLTLLSYNSAELQPMLLMPWILLPLVLGARHGRSPARMAMLSGLAFLLCGGTNAASELAVLVVPGLYLLTRANGPRKWRLIAWWTAALVLASFWYVAPLLLMARYVFSFMPYTEDAAVTTGVTSLLNALRGTSNWMGFLPDQGNTALPSGAELSTTPWLIAVTALVAGLGLAGLVNRRTPERLFLIASLLTGTAVIVAGFTGDLTGPLAGAVRELFDGLLSPFRNVHKFDALVRLPLVLGLAHLPVVVARDLADRRGTPVPGRVRRAVAGATAAVFAVTLVPVGTVGIAPAGGFARIPDYWHEASDWLEARADERGMTMALPGSARGEYEWGRPMDEPLQPLFEGAWTNHQIIPWGSAGVSRITHEIDQRVSSGRGSAGLADTFARMGVTHLLVRNDLQRTGNNGGWPARVHQALADSPGIAPAAEFGPVIGSLDHQSASQWFDQPYRALSVYEVEDAAPTVGTVPADEVLRVTGGPESVLHLAEQGVVDDDRPILLGDDPGAGEVAARDTIVTDTARRREVVYSDVRRNASATLTEDQELERDVPAPDVLDPAWEDHVAHAEDIGIASVSASSAESGAGARAADRDPGHAPHAALDDDLTTSWRSSAFTGALGEWIEVEFEEPQDLTGLSVAFEHLPGEPPPSRVTLVTDGGEAQVPVAETEEPQELTAPPGATTTLRVRVDELAWEPEYRFGTRVGVASISVPGLEPARTLRVPGPADAGTLLFTGSTGTAPGCMEGSHVWVCNPDLQVQGEDARRLDRTFELSAESASAPHTVSGEVVLTDPREAENAANRASPHPRVTASSTAVQHPAAMGRGALDDDEGTVWYPDPEEKNPWLDIELGAPAEIGHLEVEFPRADSVLRPIRVTVEGGGTVREGWLDGSGRMDFAEFTAESLRVTFERPEGQALEIGTVTLPGVDPVEPLPEGDASTACGLGPTLRVNDQRVETRISRGTLADQLTGRPLRYESCTDLDLVGGENRIVVDPGNRYEVRSALVESADPVSDRPEVTMAEVEEVHVWGPGERRFDVDAAEDSLLVVNENFNEGWQARLEGADAVLEPVRLEGWKQAWVLPAGSAGTVTLTYAPDTAYHRALAVGAALAAVLVVAALWPRRLLPGGAAARAAAPRGARALPDAGPAWLGRRVVLPLGLAYGVWVAGAVGAALVAVILVCVWWLGRRAPRRLRHAKPGRPSMGGRTLPLLAGPWPVAVSLALAGLAMGAGTYLALYMPFHDVTEVLGGALRGWVSQLLCLPALARLVLALGQPGDGEDPDADPPSVRARAAAANAGGGGAGGSAPSDGATDAACGANGAVVLGAGRASGSHAAPEGKGTAAVEAAGADAAPGGYGAGDAEAVGANGAAGGSAPPVNGEVDGVPRSGGSPDEDRWENDPEEART</sequence>
<feature type="transmembrane region" description="Helical" evidence="2">
    <location>
        <begin position="201"/>
        <end position="226"/>
    </location>
</feature>
<feature type="compositionally biased region" description="Basic and acidic residues" evidence="1">
    <location>
        <begin position="7"/>
        <end position="16"/>
    </location>
</feature>
<feature type="region of interest" description="Disordered" evidence="1">
    <location>
        <begin position="1422"/>
        <end position="1456"/>
    </location>
</feature>
<feature type="transmembrane region" description="Helical" evidence="2">
    <location>
        <begin position="1308"/>
        <end position="1332"/>
    </location>
</feature>
<proteinExistence type="predicted"/>
<feature type="region of interest" description="Disordered" evidence="1">
    <location>
        <begin position="1"/>
        <end position="27"/>
    </location>
</feature>
<organism evidence="4 5">
    <name type="scientific">Nocardiopsis akebiae</name>
    <dbReference type="NCBI Taxonomy" id="2831968"/>
    <lineage>
        <taxon>Bacteria</taxon>
        <taxon>Bacillati</taxon>
        <taxon>Actinomycetota</taxon>
        <taxon>Actinomycetes</taxon>
        <taxon>Streptosporangiales</taxon>
        <taxon>Nocardiopsidaceae</taxon>
        <taxon>Nocardiopsis</taxon>
    </lineage>
</organism>
<reference evidence="5" key="1">
    <citation type="submission" date="2021-05" db="EMBL/GenBank/DDBJ databases">
        <title>Direct Submission.</title>
        <authorList>
            <person name="Li K."/>
            <person name="Gao J."/>
        </authorList>
    </citation>
    <scope>NUCLEOTIDE SEQUENCE [LARGE SCALE GENOMIC DNA]</scope>
    <source>
        <strain evidence="5">HDS12</strain>
    </source>
</reference>
<keyword evidence="5" id="KW-1185">Reference proteome</keyword>
<dbReference type="RefSeq" id="WP_212643006.1">
    <property type="nucleotide sequence ID" value="NZ_CP074132.1"/>
</dbReference>
<dbReference type="PROSITE" id="PS50022">
    <property type="entry name" value="FA58C_3"/>
    <property type="match status" value="2"/>
</dbReference>
<dbReference type="Proteomes" id="UP000678016">
    <property type="component" value="Chromosome"/>
</dbReference>